<keyword evidence="2" id="KW-0732">Signal</keyword>
<feature type="chain" id="PRO_5034803524" description="DUF7908 domain-containing protein" evidence="2">
    <location>
        <begin position="18"/>
        <end position="410"/>
    </location>
</feature>
<protein>
    <recommendedName>
        <fullName evidence="3">DUF7908 domain-containing protein</fullName>
    </recommendedName>
</protein>
<dbReference type="EMBL" id="JAAGWQ010000129">
    <property type="protein sequence ID" value="KAF5664982.1"/>
    <property type="molecule type" value="Genomic_DNA"/>
</dbReference>
<name>A0A8H5WJE6_FUSHE</name>
<evidence type="ECO:0000256" key="2">
    <source>
        <dbReference type="SAM" id="SignalP"/>
    </source>
</evidence>
<reference evidence="4 5" key="1">
    <citation type="submission" date="2020-05" db="EMBL/GenBank/DDBJ databases">
        <title>Identification and distribution of gene clusters putatively required for synthesis of sphingolipid metabolism inhibitors in phylogenetically diverse species of the filamentous fungus Fusarium.</title>
        <authorList>
            <person name="Kim H.-S."/>
            <person name="Busman M."/>
            <person name="Brown D.W."/>
            <person name="Divon H."/>
            <person name="Uhlig S."/>
            <person name="Proctor R.H."/>
        </authorList>
    </citation>
    <scope>NUCLEOTIDE SEQUENCE [LARGE SCALE GENOMIC DNA]</scope>
    <source>
        <strain evidence="4 5">NRRL 20693</strain>
    </source>
</reference>
<evidence type="ECO:0000313" key="5">
    <source>
        <dbReference type="Proteomes" id="UP000567885"/>
    </source>
</evidence>
<feature type="compositionally biased region" description="Low complexity" evidence="1">
    <location>
        <begin position="47"/>
        <end position="80"/>
    </location>
</feature>
<dbReference type="AlphaFoldDB" id="A0A8H5WJE6"/>
<keyword evidence="5" id="KW-1185">Reference proteome</keyword>
<accession>A0A8H5WJE6</accession>
<organism evidence="4 5">
    <name type="scientific">Fusarium heterosporum</name>
    <dbReference type="NCBI Taxonomy" id="42747"/>
    <lineage>
        <taxon>Eukaryota</taxon>
        <taxon>Fungi</taxon>
        <taxon>Dikarya</taxon>
        <taxon>Ascomycota</taxon>
        <taxon>Pezizomycotina</taxon>
        <taxon>Sordariomycetes</taxon>
        <taxon>Hypocreomycetidae</taxon>
        <taxon>Hypocreales</taxon>
        <taxon>Nectriaceae</taxon>
        <taxon>Fusarium</taxon>
        <taxon>Fusarium heterosporum species complex</taxon>
    </lineage>
</organism>
<dbReference type="Proteomes" id="UP000567885">
    <property type="component" value="Unassembled WGS sequence"/>
</dbReference>
<evidence type="ECO:0000259" key="3">
    <source>
        <dbReference type="Pfam" id="PF25485"/>
    </source>
</evidence>
<dbReference type="OrthoDB" id="3563678at2759"/>
<evidence type="ECO:0000256" key="1">
    <source>
        <dbReference type="SAM" id="MobiDB-lite"/>
    </source>
</evidence>
<evidence type="ECO:0000313" key="4">
    <source>
        <dbReference type="EMBL" id="KAF5664982.1"/>
    </source>
</evidence>
<proteinExistence type="predicted"/>
<sequence length="410" mass="43447">MIVKALILTALAAGAAAGPCRPGALSSNSDTVTSDSTIVSTPLTSVVTSVQDDSGDSTTTSESPTSVTTTTEAAITSSPSDSGTGTIIFGINPNIRHSKRDTTFFGSDDPSSCTGASPFRLSEGQLLENGIPIFWSEQRYQKLGAQGEPVNDAITTTFSVIDGKLSWVNDEFGEAEFCEDGSGQVYITFGRLPDGCESVSLTAYKEMQCQNGQIVELQPSTSEIIASTVSTDEISNIPTINPTETITAATTTSADACLLGIGGTNGLPPREDRLSDCSALYTVTVSPYTITSTVLKRELAVRIPTGRYTGQPVINTLVRRAEGEETATTIQPTDVPTYATYCDSPSDYYEACSEAGITGFTTTLPTPTTSTSSTITDCPMRKMAKRAGEAVGYKYEENWEAYNMPGYKLF</sequence>
<dbReference type="InterPro" id="IPR057230">
    <property type="entry name" value="DUF7908"/>
</dbReference>
<comment type="caution">
    <text evidence="4">The sequence shown here is derived from an EMBL/GenBank/DDBJ whole genome shotgun (WGS) entry which is preliminary data.</text>
</comment>
<dbReference type="Pfam" id="PF25485">
    <property type="entry name" value="DUF7908"/>
    <property type="match status" value="1"/>
</dbReference>
<gene>
    <name evidence="4" type="ORF">FHETE_6842</name>
</gene>
<feature type="signal peptide" evidence="2">
    <location>
        <begin position="1"/>
        <end position="17"/>
    </location>
</feature>
<feature type="region of interest" description="Disordered" evidence="1">
    <location>
        <begin position="47"/>
        <end position="85"/>
    </location>
</feature>
<feature type="domain" description="DUF7908" evidence="3">
    <location>
        <begin position="86"/>
        <end position="205"/>
    </location>
</feature>